<dbReference type="Proteomes" id="UP000199651">
    <property type="component" value="Unassembled WGS sequence"/>
</dbReference>
<protein>
    <submittedName>
        <fullName evidence="1">Uncharacterized protein</fullName>
    </submittedName>
</protein>
<dbReference type="RefSeq" id="WP_091368989.1">
    <property type="nucleotide sequence ID" value="NZ_FNDV01000003.1"/>
</dbReference>
<sequence>MTETTNPNLVALDGYAMPVLASAGSEERARVIAARVDRALSWLERSLRRRPLFTLYVLDEQDWPAVADVPIYGMPQSVPGKIVTSPEPAGWWQEYLDALRPHLPPEVSADLARVFGDPADFTTMADLVAVHELTHLFHEIHPVTWAPEFPADWVMELFANIGMHGYVATHEPELLPLPATLAAAARAAGAQPWPLRELAAMGASMQASVPNYVWFEFMLIGFAESIWNTGGIDAMMAFQQTLGQPTLSPEAVVHRLAAIDPTVAEAVRAWQAG</sequence>
<gene>
    <name evidence="1" type="ORF">SAMN05192558_101378</name>
</gene>
<dbReference type="OrthoDB" id="4350242at2"/>
<organism evidence="1 2">
    <name type="scientific">Actinokineospora alba</name>
    <dbReference type="NCBI Taxonomy" id="504798"/>
    <lineage>
        <taxon>Bacteria</taxon>
        <taxon>Bacillati</taxon>
        <taxon>Actinomycetota</taxon>
        <taxon>Actinomycetes</taxon>
        <taxon>Pseudonocardiales</taxon>
        <taxon>Pseudonocardiaceae</taxon>
        <taxon>Actinokineospora</taxon>
    </lineage>
</organism>
<evidence type="ECO:0000313" key="2">
    <source>
        <dbReference type="Proteomes" id="UP000199651"/>
    </source>
</evidence>
<dbReference type="STRING" id="504798.SAMN05421871_103492"/>
<evidence type="ECO:0000313" key="1">
    <source>
        <dbReference type="EMBL" id="SDN94233.1"/>
    </source>
</evidence>
<dbReference type="AlphaFoldDB" id="A0A1H0FHS8"/>
<reference evidence="2" key="1">
    <citation type="submission" date="2016-10" db="EMBL/GenBank/DDBJ databases">
        <authorList>
            <person name="Varghese N."/>
            <person name="Submissions S."/>
        </authorList>
    </citation>
    <scope>NUCLEOTIDE SEQUENCE [LARGE SCALE GENOMIC DNA]</scope>
    <source>
        <strain evidence="2">IBRC-M 10655</strain>
    </source>
</reference>
<keyword evidence="2" id="KW-1185">Reference proteome</keyword>
<dbReference type="EMBL" id="FNJB01000001">
    <property type="protein sequence ID" value="SDN94233.1"/>
    <property type="molecule type" value="Genomic_DNA"/>
</dbReference>
<name>A0A1H0FHS8_9PSEU</name>
<proteinExistence type="predicted"/>
<accession>A0A1H0FHS8</accession>